<evidence type="ECO:0000259" key="3">
    <source>
        <dbReference type="PROSITE" id="PS50011"/>
    </source>
</evidence>
<dbReference type="InterPro" id="IPR036770">
    <property type="entry name" value="Ankyrin_rpt-contain_sf"/>
</dbReference>
<organism evidence="4 5">
    <name type="scientific">Pythium oligandrum</name>
    <name type="common">Mycoparasitic fungus</name>
    <dbReference type="NCBI Taxonomy" id="41045"/>
    <lineage>
        <taxon>Eukaryota</taxon>
        <taxon>Sar</taxon>
        <taxon>Stramenopiles</taxon>
        <taxon>Oomycota</taxon>
        <taxon>Peronosporomycetes</taxon>
        <taxon>Pythiales</taxon>
        <taxon>Pythiaceae</taxon>
        <taxon>Pythium</taxon>
    </lineage>
</organism>
<dbReference type="OrthoDB" id="46760at2759"/>
<name>A0A8K1CW23_PYTOL</name>
<feature type="domain" description="Protein kinase" evidence="3">
    <location>
        <begin position="978"/>
        <end position="1231"/>
    </location>
</feature>
<dbReference type="Proteomes" id="UP000794436">
    <property type="component" value="Unassembled WGS sequence"/>
</dbReference>
<dbReference type="SMART" id="SM00248">
    <property type="entry name" value="ANK"/>
    <property type="match status" value="7"/>
</dbReference>
<dbReference type="SUPFAM" id="SSF56112">
    <property type="entry name" value="Protein kinase-like (PK-like)"/>
    <property type="match status" value="1"/>
</dbReference>
<dbReference type="InterPro" id="IPR011009">
    <property type="entry name" value="Kinase-like_dom_sf"/>
</dbReference>
<gene>
    <name evidence="4" type="ORF">Poli38472_001896</name>
</gene>
<dbReference type="PANTHER" id="PTHR44207">
    <property type="entry name" value="SURFACE ANTIGEN BSPA-LIKE-RELATED"/>
    <property type="match status" value="1"/>
</dbReference>
<dbReference type="Pfam" id="PF13637">
    <property type="entry name" value="Ank_4"/>
    <property type="match status" value="1"/>
</dbReference>
<proteinExistence type="inferred from homology"/>
<dbReference type="PROSITE" id="PS50088">
    <property type="entry name" value="ANK_REPEAT"/>
    <property type="match status" value="6"/>
</dbReference>
<feature type="repeat" description="ANK" evidence="2">
    <location>
        <begin position="42"/>
        <end position="67"/>
    </location>
</feature>
<dbReference type="GO" id="GO:0004672">
    <property type="term" value="F:protein kinase activity"/>
    <property type="evidence" value="ECO:0007669"/>
    <property type="project" value="InterPro"/>
</dbReference>
<dbReference type="SMART" id="SM00220">
    <property type="entry name" value="S_TKc"/>
    <property type="match status" value="1"/>
</dbReference>
<dbReference type="InterPro" id="IPR000719">
    <property type="entry name" value="Prot_kinase_dom"/>
</dbReference>
<protein>
    <recommendedName>
        <fullName evidence="3">Protein kinase domain-containing protein</fullName>
    </recommendedName>
</protein>
<dbReference type="Gene3D" id="3.40.50.300">
    <property type="entry name" value="P-loop containing nucleotide triphosphate hydrolases"/>
    <property type="match status" value="1"/>
</dbReference>
<dbReference type="PROSITE" id="PS50011">
    <property type="entry name" value="PROTEIN_KINASE_DOM"/>
    <property type="match status" value="1"/>
</dbReference>
<dbReference type="SUPFAM" id="SSF48403">
    <property type="entry name" value="Ankyrin repeat"/>
    <property type="match status" value="1"/>
</dbReference>
<dbReference type="PROSITE" id="PS50297">
    <property type="entry name" value="ANK_REP_REGION"/>
    <property type="match status" value="6"/>
</dbReference>
<feature type="repeat" description="ANK" evidence="2">
    <location>
        <begin position="178"/>
        <end position="203"/>
    </location>
</feature>
<keyword evidence="2" id="KW-0040">ANK repeat</keyword>
<evidence type="ECO:0000313" key="4">
    <source>
        <dbReference type="EMBL" id="TMW69740.1"/>
    </source>
</evidence>
<dbReference type="PROSITE" id="PS00108">
    <property type="entry name" value="PROTEIN_KINASE_ST"/>
    <property type="match status" value="1"/>
</dbReference>
<dbReference type="InterPro" id="IPR008271">
    <property type="entry name" value="Ser/Thr_kinase_AS"/>
</dbReference>
<comment type="caution">
    <text evidence="4">The sequence shown here is derived from an EMBL/GenBank/DDBJ whole genome shotgun (WGS) entry which is preliminary data.</text>
</comment>
<feature type="repeat" description="ANK" evidence="2">
    <location>
        <begin position="110"/>
        <end position="143"/>
    </location>
</feature>
<dbReference type="Gene3D" id="1.25.40.20">
    <property type="entry name" value="Ankyrin repeat-containing domain"/>
    <property type="match status" value="2"/>
</dbReference>
<feature type="repeat" description="ANK" evidence="2">
    <location>
        <begin position="76"/>
        <end position="97"/>
    </location>
</feature>
<reference evidence="4" key="1">
    <citation type="submission" date="2019-03" db="EMBL/GenBank/DDBJ databases">
        <title>Long read genome sequence of the mycoparasitic Pythium oligandrum ATCC 38472 isolated from sugarbeet rhizosphere.</title>
        <authorList>
            <person name="Gaulin E."/>
        </authorList>
    </citation>
    <scope>NUCLEOTIDE SEQUENCE</scope>
    <source>
        <strain evidence="4">ATCC 38472_TT</strain>
    </source>
</reference>
<dbReference type="GO" id="GO:0005524">
    <property type="term" value="F:ATP binding"/>
    <property type="evidence" value="ECO:0007669"/>
    <property type="project" value="InterPro"/>
</dbReference>
<dbReference type="InterPro" id="IPR002110">
    <property type="entry name" value="Ankyrin_rpt"/>
</dbReference>
<dbReference type="InterPro" id="IPR027417">
    <property type="entry name" value="P-loop_NTPase"/>
</dbReference>
<dbReference type="AlphaFoldDB" id="A0A8K1CW23"/>
<keyword evidence="5" id="KW-1185">Reference proteome</keyword>
<dbReference type="SUPFAM" id="SSF52540">
    <property type="entry name" value="P-loop containing nucleoside triphosphate hydrolases"/>
    <property type="match status" value="1"/>
</dbReference>
<dbReference type="EMBL" id="SPLM01000001">
    <property type="protein sequence ID" value="TMW69740.1"/>
    <property type="molecule type" value="Genomic_DNA"/>
</dbReference>
<evidence type="ECO:0000256" key="1">
    <source>
        <dbReference type="ARBA" id="ARBA00008171"/>
    </source>
</evidence>
<dbReference type="Gene3D" id="1.10.510.10">
    <property type="entry name" value="Transferase(Phosphotransferase) domain 1"/>
    <property type="match status" value="1"/>
</dbReference>
<dbReference type="Pfam" id="PF12796">
    <property type="entry name" value="Ank_2"/>
    <property type="match status" value="2"/>
</dbReference>
<feature type="repeat" description="ANK" evidence="2">
    <location>
        <begin position="144"/>
        <end position="167"/>
    </location>
</feature>
<feature type="repeat" description="ANK" evidence="2">
    <location>
        <begin position="212"/>
        <end position="244"/>
    </location>
</feature>
<dbReference type="PRINTS" id="PR01415">
    <property type="entry name" value="ANKYRIN"/>
</dbReference>
<dbReference type="Pfam" id="PF08477">
    <property type="entry name" value="Roc"/>
    <property type="match status" value="1"/>
</dbReference>
<dbReference type="PANTHER" id="PTHR44207:SF2">
    <property type="entry name" value="REPEAT PROTEIN, PUTATIVE-RELATED"/>
    <property type="match status" value="1"/>
</dbReference>
<accession>A0A8K1CW23</accession>
<dbReference type="InterPro" id="IPR001245">
    <property type="entry name" value="Ser-Thr/Tyr_kinase_cat_dom"/>
</dbReference>
<evidence type="ECO:0000313" key="5">
    <source>
        <dbReference type="Proteomes" id="UP000794436"/>
    </source>
</evidence>
<comment type="similarity">
    <text evidence="1">Belongs to the protein kinase superfamily. TKL Ser/Thr protein kinase family. ROCO subfamily.</text>
</comment>
<sequence length="1246" mass="139509">MFTWLLGGSEEAQLREAAKAGELRRVQTLVDKCVDVNAADEHGRTALHHASSSGHADVVRLLLRHEACDVNASDEDGETALHGASLAGHTPVVRVLVGHTSCDVNASTQVGRTPLHLASSSARVEIVRELLAHEACDVNMSDEGGRRALHYASTNGHAEVVRVLLSREDCDVNAPTKVGRTALHLACSYGHVEVFRVLLGHEACDVKASSPNGQTALHYASSSGRAELVRELLSRGLDPTLQNKVGETPLTLCFQLKPLKEWSWDKDKVFWGALETAHALLSAGSTYDGPSDVFPPVRGTHKDLAATISICVGHWTKEQQHKKKSLTAVPFETFKRGSKAVETYLTEFDASDESDLVWRRKVCVVGSSKAGKTSLIKSITSMTPTLEKEDDRTIGVDLFRLEFGEDVNTDHTVEQKSHAVTFWDFAVQDEYHVAHTLFFSRRTLYLLCVDMEEFDQVVRKAHACEDEDEAESLVLTFVQDRVWRWFRVIFARQPDAEFALIATKTDALGGGATSRMKNLEGELFKVVDELKEVHRSEIQREISALANDTTESGTDARIADLQHLEKQLETNFPTTWIGLSISESSSIQHARTSIEDVVKHSERSFVMPDKYSRVLHKVEQLRQKARDALMKYRIRQSFLSLPDLVQAIMAAIHDLTEDDAITILEALHDLGDVLWYARDGHHMLGNTVILDAELLIDFIRQIVCHDPAKISGANDPSDEASDPLIQAMNQNGTVSNELLRHKFSWWKRLAYPDQLLQFKLLLQHFNLAYPASGDTMQADSDLIVPAYWRLREKQIDLGRLKPLSIADTEQSQVKRHLWEYYLGDNSAEVVDTVFQQLVVRSYNVFPNRSIDGLLVESVQNGRLAIRIACGMVGPRGPVIRLQVLGKEDHDPSGWLRDVHEAIEAVLKMFPGILVTRKAVTDSVSCNLDDCIPRWRALPDNQREAQLHEHSWLPDGVIEWFRRTDRGVRNWYISPESIVKRGPAFAEGGFGKVYLAKWQHTDVVVKEVSTSEMRQFLGEVTLWCDLRHPNVVQFLGANDQTKPYFIVSTYAAKGELLRFLANEKKDERVVVWRKLYEAAAGLCHLHRRGIVHGDLKGDNILVGKDGTAMVADFGLSFSESGSSSVVSEKKDTLGAMAWRAPEFANLTVERPTRKSDVYSLGMCIIEAVTGEKPWSGYTSDEIREFLRNGQVKVDKPAVMTDAQWELVQQMIAPSPVDRPDLSAVMSRLEEFADAEQEEESAQLCPYD</sequence>
<dbReference type="Pfam" id="PF07714">
    <property type="entry name" value="PK_Tyr_Ser-Thr"/>
    <property type="match status" value="1"/>
</dbReference>
<evidence type="ECO:0000256" key="2">
    <source>
        <dbReference type="PROSITE-ProRule" id="PRU00023"/>
    </source>
</evidence>